<feature type="region of interest" description="Disordered" evidence="1">
    <location>
        <begin position="176"/>
        <end position="197"/>
    </location>
</feature>
<feature type="region of interest" description="Disordered" evidence="1">
    <location>
        <begin position="234"/>
        <end position="258"/>
    </location>
</feature>
<evidence type="ECO:0000313" key="2">
    <source>
        <dbReference type="EMBL" id="KAL0331223.1"/>
    </source>
</evidence>
<reference evidence="2" key="2">
    <citation type="journal article" date="2024" name="Plant">
        <title>Genomic evolution and insights into agronomic trait innovations of Sesamum species.</title>
        <authorList>
            <person name="Miao H."/>
            <person name="Wang L."/>
            <person name="Qu L."/>
            <person name="Liu H."/>
            <person name="Sun Y."/>
            <person name="Le M."/>
            <person name="Wang Q."/>
            <person name="Wei S."/>
            <person name="Zheng Y."/>
            <person name="Lin W."/>
            <person name="Duan Y."/>
            <person name="Cao H."/>
            <person name="Xiong S."/>
            <person name="Wang X."/>
            <person name="Wei L."/>
            <person name="Li C."/>
            <person name="Ma Q."/>
            <person name="Ju M."/>
            <person name="Zhao R."/>
            <person name="Li G."/>
            <person name="Mu C."/>
            <person name="Tian Q."/>
            <person name="Mei H."/>
            <person name="Zhang T."/>
            <person name="Gao T."/>
            <person name="Zhang H."/>
        </authorList>
    </citation>
    <scope>NUCLEOTIDE SEQUENCE</scope>
    <source>
        <strain evidence="2">G01</strain>
    </source>
</reference>
<comment type="caution">
    <text evidence="2">The sequence shown here is derived from an EMBL/GenBank/DDBJ whole genome shotgun (WGS) entry which is preliminary data.</text>
</comment>
<accession>A0AAW2ML95</accession>
<name>A0AAW2ML95_9LAMI</name>
<dbReference type="EMBL" id="JACGWK010000010">
    <property type="protein sequence ID" value="KAL0331223.1"/>
    <property type="molecule type" value="Genomic_DNA"/>
</dbReference>
<dbReference type="PANTHER" id="PTHR31390">
    <property type="entry name" value="EXPRESSED PROTEIN"/>
    <property type="match status" value="1"/>
</dbReference>
<protein>
    <submittedName>
        <fullName evidence="2">Uncharacterized protein</fullName>
    </submittedName>
</protein>
<organism evidence="2">
    <name type="scientific">Sesamum angustifolium</name>
    <dbReference type="NCBI Taxonomy" id="2727405"/>
    <lineage>
        <taxon>Eukaryota</taxon>
        <taxon>Viridiplantae</taxon>
        <taxon>Streptophyta</taxon>
        <taxon>Embryophyta</taxon>
        <taxon>Tracheophyta</taxon>
        <taxon>Spermatophyta</taxon>
        <taxon>Magnoliopsida</taxon>
        <taxon>eudicotyledons</taxon>
        <taxon>Gunneridae</taxon>
        <taxon>Pentapetalae</taxon>
        <taxon>asterids</taxon>
        <taxon>lamiids</taxon>
        <taxon>Lamiales</taxon>
        <taxon>Pedaliaceae</taxon>
        <taxon>Sesamum</taxon>
    </lineage>
</organism>
<feature type="compositionally biased region" description="Low complexity" evidence="1">
    <location>
        <begin position="243"/>
        <end position="254"/>
    </location>
</feature>
<evidence type="ECO:0000256" key="1">
    <source>
        <dbReference type="SAM" id="MobiDB-lite"/>
    </source>
</evidence>
<gene>
    <name evidence="2" type="ORF">Sangu_1667800</name>
</gene>
<proteinExistence type="predicted"/>
<dbReference type="Pfam" id="PF12043">
    <property type="entry name" value="DUF3527"/>
    <property type="match status" value="2"/>
</dbReference>
<dbReference type="InterPro" id="IPR021916">
    <property type="entry name" value="DUF3527"/>
</dbReference>
<dbReference type="AlphaFoldDB" id="A0AAW2ML95"/>
<sequence length="627" mass="69147">MELDFDKYCVVDGSPTTVLPAPRPRSKVASRKSNGKAKCGNDIQSLNGNFREISFNRYRSASCRDARSRRGNEERNEVLKRGSVYQSSEVVNRMKGTDAVAGRKKIEFSRGSASTSSFGIIDSLCSSDEDSSLVERNRTSTMSLSEQSTSSLCKNQIDLRSRDSINYSLYSIPRRTGPRNIACSDRSRKQSTDKQSVQDLMITSKSGFAPIKASNSSEQRDPAVNLHKSLSAKLALPHSPAQSESEGSKPSSPKARFSPVRKMFDPFVKSKSHRGPMRCAKETGLERVSMHVGISHNDTICRTLQNDLADKPQYVGCNSQCEKKENHNSVPLSSPAHLHGLLKLENKRGLPCFEFSVKSLEDVYVAKDMEELKGAGAFDDSMSEASARTKNKGQVKHSHDSGHFESQPLAASELHPELEIAAIIMQVPFQKRESLKLKSGDRKMDRPLPNLLELCRFEQENEVISDTKSPGKMHVVIPAGNHSLPSPESRGPSPLLDRWRLGGGCDCGGWDMSCSLNIFENPNFNIAEGLPSMDNQHPAELFVQLSSLQAFSICVAILHAAEASTAVGQARSKQMLQSDSLRVFAEEEIKNLIDAIAEEEKSTVNKKMEEVLPSFVINPPFSPIARV</sequence>
<reference evidence="2" key="1">
    <citation type="submission" date="2020-06" db="EMBL/GenBank/DDBJ databases">
        <authorList>
            <person name="Li T."/>
            <person name="Hu X."/>
            <person name="Zhang T."/>
            <person name="Song X."/>
            <person name="Zhang H."/>
            <person name="Dai N."/>
            <person name="Sheng W."/>
            <person name="Hou X."/>
            <person name="Wei L."/>
        </authorList>
    </citation>
    <scope>NUCLEOTIDE SEQUENCE</scope>
    <source>
        <strain evidence="2">G01</strain>
        <tissue evidence="2">Leaf</tissue>
    </source>
</reference>
<dbReference type="PANTHER" id="PTHR31390:SF0">
    <property type="entry name" value="DOMAIN PROTEIN, PUTATIVE (DUF3527)-RELATED"/>
    <property type="match status" value="1"/>
</dbReference>